<evidence type="ECO:0000256" key="6">
    <source>
        <dbReference type="ARBA" id="ARBA00023242"/>
    </source>
</evidence>
<organism evidence="9 10">
    <name type="scientific">Rhizopus delemar</name>
    <dbReference type="NCBI Taxonomy" id="936053"/>
    <lineage>
        <taxon>Eukaryota</taxon>
        <taxon>Fungi</taxon>
        <taxon>Fungi incertae sedis</taxon>
        <taxon>Mucoromycota</taxon>
        <taxon>Mucoromycotina</taxon>
        <taxon>Mucoromycetes</taxon>
        <taxon>Mucorales</taxon>
        <taxon>Mucorineae</taxon>
        <taxon>Rhizopodaceae</taxon>
        <taxon>Rhizopus</taxon>
    </lineage>
</organism>
<dbReference type="GO" id="GO:0008270">
    <property type="term" value="F:zinc ion binding"/>
    <property type="evidence" value="ECO:0007669"/>
    <property type="project" value="UniProtKB-KW"/>
</dbReference>
<keyword evidence="2" id="KW-0479">Metal-binding</keyword>
<keyword evidence="10" id="KW-1185">Reference proteome</keyword>
<comment type="caution">
    <text evidence="9">The sequence shown here is derived from an EMBL/GenBank/DDBJ whole genome shotgun (WGS) entry which is preliminary data.</text>
</comment>
<name>A0A9P6YR49_9FUNG</name>
<dbReference type="FunFam" id="3.30.160.60:FF:000744">
    <property type="entry name" value="zinc finger E-box-binding homeobox 1"/>
    <property type="match status" value="1"/>
</dbReference>
<comment type="subcellular location">
    <subcellularLocation>
        <location evidence="1">Nucleus</location>
    </subcellularLocation>
</comment>
<accession>A0A9P6YR49</accession>
<evidence type="ECO:0000256" key="2">
    <source>
        <dbReference type="ARBA" id="ARBA00022723"/>
    </source>
</evidence>
<dbReference type="EMBL" id="JAANIU010004152">
    <property type="protein sequence ID" value="KAG1557056.1"/>
    <property type="molecule type" value="Genomic_DNA"/>
</dbReference>
<dbReference type="PANTHER" id="PTHR14003">
    <property type="entry name" value="TRANSCRIPTIONAL REPRESSOR PROTEIN YY"/>
    <property type="match status" value="1"/>
</dbReference>
<dbReference type="SUPFAM" id="SSF57667">
    <property type="entry name" value="beta-beta-alpha zinc fingers"/>
    <property type="match status" value="1"/>
</dbReference>
<dbReference type="GO" id="GO:0000978">
    <property type="term" value="F:RNA polymerase II cis-regulatory region sequence-specific DNA binding"/>
    <property type="evidence" value="ECO:0007669"/>
    <property type="project" value="TreeGrafter"/>
</dbReference>
<evidence type="ECO:0000313" key="10">
    <source>
        <dbReference type="Proteomes" id="UP000740926"/>
    </source>
</evidence>
<dbReference type="InterPro" id="IPR013087">
    <property type="entry name" value="Znf_C2H2_type"/>
</dbReference>
<dbReference type="PROSITE" id="PS50157">
    <property type="entry name" value="ZINC_FINGER_C2H2_2"/>
    <property type="match status" value="2"/>
</dbReference>
<dbReference type="GO" id="GO:0005667">
    <property type="term" value="C:transcription regulator complex"/>
    <property type="evidence" value="ECO:0007669"/>
    <property type="project" value="TreeGrafter"/>
</dbReference>
<keyword evidence="4 7" id="KW-0863">Zinc-finger</keyword>
<feature type="domain" description="C2H2-type" evidence="8">
    <location>
        <begin position="26"/>
        <end position="53"/>
    </location>
</feature>
<evidence type="ECO:0000259" key="8">
    <source>
        <dbReference type="PROSITE" id="PS50157"/>
    </source>
</evidence>
<dbReference type="Gene3D" id="3.30.160.60">
    <property type="entry name" value="Classic Zinc Finger"/>
    <property type="match status" value="2"/>
</dbReference>
<dbReference type="GO" id="GO:0000981">
    <property type="term" value="F:DNA-binding transcription factor activity, RNA polymerase II-specific"/>
    <property type="evidence" value="ECO:0007669"/>
    <property type="project" value="TreeGrafter"/>
</dbReference>
<evidence type="ECO:0000256" key="4">
    <source>
        <dbReference type="ARBA" id="ARBA00022771"/>
    </source>
</evidence>
<evidence type="ECO:0000256" key="1">
    <source>
        <dbReference type="ARBA" id="ARBA00004123"/>
    </source>
</evidence>
<evidence type="ECO:0000256" key="7">
    <source>
        <dbReference type="PROSITE-ProRule" id="PRU00042"/>
    </source>
</evidence>
<dbReference type="PROSITE" id="PS00028">
    <property type="entry name" value="ZINC_FINGER_C2H2_1"/>
    <property type="match status" value="2"/>
</dbReference>
<protein>
    <recommendedName>
        <fullName evidence="8">C2H2-type domain-containing protein</fullName>
    </recommendedName>
</protein>
<reference evidence="9 10" key="1">
    <citation type="journal article" date="2020" name="Microb. Genom.">
        <title>Genetic diversity of clinical and environmental Mucorales isolates obtained from an investigation of mucormycosis cases among solid organ transplant recipients.</title>
        <authorList>
            <person name="Nguyen M.H."/>
            <person name="Kaul D."/>
            <person name="Muto C."/>
            <person name="Cheng S.J."/>
            <person name="Richter R.A."/>
            <person name="Bruno V.M."/>
            <person name="Liu G."/>
            <person name="Beyhan S."/>
            <person name="Sundermann A.J."/>
            <person name="Mounaud S."/>
            <person name="Pasculle A.W."/>
            <person name="Nierman W.C."/>
            <person name="Driscoll E."/>
            <person name="Cumbie R."/>
            <person name="Clancy C.J."/>
            <person name="Dupont C.L."/>
        </authorList>
    </citation>
    <scope>NUCLEOTIDE SEQUENCE [LARGE SCALE GENOMIC DNA]</scope>
    <source>
        <strain evidence="9 10">GL24</strain>
    </source>
</reference>
<gene>
    <name evidence="9" type="ORF">G6F50_012650</name>
</gene>
<dbReference type="OMA" id="YRLLKPK"/>
<dbReference type="Proteomes" id="UP000740926">
    <property type="component" value="Unassembled WGS sequence"/>
</dbReference>
<evidence type="ECO:0000313" key="9">
    <source>
        <dbReference type="EMBL" id="KAG1557056.1"/>
    </source>
</evidence>
<evidence type="ECO:0000256" key="5">
    <source>
        <dbReference type="ARBA" id="ARBA00022833"/>
    </source>
</evidence>
<dbReference type="InterPro" id="IPR036236">
    <property type="entry name" value="Znf_C2H2_sf"/>
</dbReference>
<dbReference type="AlphaFoldDB" id="A0A9P6YR49"/>
<sequence length="178" mass="20256">MIKRPFINVTLTTTFKAKAKPKGKLYVCPQCTKPFTRPSALQTHIYTHTGERPHACDMPGCGRRFTVISNLRRHLRVHQQPHSRRRLTAEQRRAHVKELMQRKNVTALTDANYDIIGWFFPPPPLSVGCPSSPSSVSSSPPTSPSLNMPYLESSNFRLLKPKMRPIRPECLSIKNLLN</sequence>
<feature type="domain" description="C2H2-type" evidence="8">
    <location>
        <begin position="54"/>
        <end position="83"/>
    </location>
</feature>
<evidence type="ECO:0000256" key="3">
    <source>
        <dbReference type="ARBA" id="ARBA00022737"/>
    </source>
</evidence>
<keyword evidence="6" id="KW-0539">Nucleus</keyword>
<dbReference type="SMART" id="SM00355">
    <property type="entry name" value="ZnF_C2H2"/>
    <property type="match status" value="2"/>
</dbReference>
<dbReference type="FunFam" id="3.30.160.60:FF:000125">
    <property type="entry name" value="Putative zinc finger protein 143"/>
    <property type="match status" value="1"/>
</dbReference>
<dbReference type="GO" id="GO:0031519">
    <property type="term" value="C:PcG protein complex"/>
    <property type="evidence" value="ECO:0007669"/>
    <property type="project" value="TreeGrafter"/>
</dbReference>
<dbReference type="GO" id="GO:0000785">
    <property type="term" value="C:chromatin"/>
    <property type="evidence" value="ECO:0007669"/>
    <property type="project" value="TreeGrafter"/>
</dbReference>
<dbReference type="PANTHER" id="PTHR14003:SF23">
    <property type="entry name" value="ZINC FINGER PROTEIN 143"/>
    <property type="match status" value="1"/>
</dbReference>
<keyword evidence="5" id="KW-0862">Zinc</keyword>
<dbReference type="Pfam" id="PF00096">
    <property type="entry name" value="zf-C2H2"/>
    <property type="match status" value="2"/>
</dbReference>
<proteinExistence type="predicted"/>
<keyword evidence="3" id="KW-0677">Repeat</keyword>